<dbReference type="EMBL" id="CABIKO010000522">
    <property type="protein sequence ID" value="VVA37282.1"/>
    <property type="molecule type" value="Genomic_DNA"/>
</dbReference>
<accession>A0A5E4GCE0</accession>
<dbReference type="Gramene" id="VVA37282">
    <property type="protein sequence ID" value="VVA37282"/>
    <property type="gene ID" value="Prudul26B005850"/>
</dbReference>
<name>A0A5E4GCE0_PRUDU</name>
<reference evidence="2" key="1">
    <citation type="journal article" date="2020" name="Plant J.">
        <title>Transposons played a major role in the diversification between the closely related almond and peach genomes: results from the almond genome sequence.</title>
        <authorList>
            <person name="Alioto T."/>
            <person name="Alexiou K.G."/>
            <person name="Bardil A."/>
            <person name="Barteri F."/>
            <person name="Castanera R."/>
            <person name="Cruz F."/>
            <person name="Dhingra A."/>
            <person name="Duval H."/>
            <person name="Fernandez I Marti A."/>
            <person name="Frias L."/>
            <person name="Galan B."/>
            <person name="Garcia J.L."/>
            <person name="Howad W."/>
            <person name="Gomez-Garrido J."/>
            <person name="Gut M."/>
            <person name="Julca I."/>
            <person name="Morata J."/>
            <person name="Puigdomenech P."/>
            <person name="Ribeca P."/>
            <person name="Rubio Cabetas M.J."/>
            <person name="Vlasova A."/>
            <person name="Wirthensohn M."/>
            <person name="Garcia-Mas J."/>
            <person name="Gabaldon T."/>
            <person name="Casacuberta J.M."/>
            <person name="Arus P."/>
        </authorList>
    </citation>
    <scope>NUCLEOTIDE SEQUENCE [LARGE SCALE GENOMIC DNA]</scope>
    <source>
        <strain evidence="2">cv. Texas</strain>
    </source>
</reference>
<evidence type="ECO:0000313" key="1">
    <source>
        <dbReference type="EMBL" id="VVA37282.1"/>
    </source>
</evidence>
<proteinExistence type="predicted"/>
<dbReference type="InParanoid" id="A0A5E4GCE0"/>
<organism evidence="1 2">
    <name type="scientific">Prunus dulcis</name>
    <name type="common">Almond</name>
    <name type="synonym">Amygdalus dulcis</name>
    <dbReference type="NCBI Taxonomy" id="3755"/>
    <lineage>
        <taxon>Eukaryota</taxon>
        <taxon>Viridiplantae</taxon>
        <taxon>Streptophyta</taxon>
        <taxon>Embryophyta</taxon>
        <taxon>Tracheophyta</taxon>
        <taxon>Spermatophyta</taxon>
        <taxon>Magnoliopsida</taxon>
        <taxon>eudicotyledons</taxon>
        <taxon>Gunneridae</taxon>
        <taxon>Pentapetalae</taxon>
        <taxon>rosids</taxon>
        <taxon>fabids</taxon>
        <taxon>Rosales</taxon>
        <taxon>Rosaceae</taxon>
        <taxon>Amygdaloideae</taxon>
        <taxon>Amygdaleae</taxon>
        <taxon>Prunus</taxon>
    </lineage>
</organism>
<sequence>MKNCILSLVLLEDYYASSRGAPRVDWKCWFAISSMQEAGIGLMPCSLAISDNEQTFVIKQRNVALTCDVMRLLVVVLVKNSSLNAGFLDPTGDKKLAWSSCYNRPNNLLVLKDPPHWVQIEHFWREFSSVDHYSGGKSFYLDEEEN</sequence>
<dbReference type="AlphaFoldDB" id="A0A5E4GCE0"/>
<dbReference type="Proteomes" id="UP000327085">
    <property type="component" value="Chromosome 8"/>
</dbReference>
<gene>
    <name evidence="1" type="ORF">ALMOND_2B005850</name>
</gene>
<evidence type="ECO:0000313" key="2">
    <source>
        <dbReference type="Proteomes" id="UP000327085"/>
    </source>
</evidence>
<protein>
    <submittedName>
        <fullName evidence="1">Uncharacterized protein</fullName>
    </submittedName>
</protein>